<evidence type="ECO:0000313" key="7">
    <source>
        <dbReference type="EMBL" id="GAG17952.1"/>
    </source>
</evidence>
<dbReference type="PANTHER" id="PTHR43839:SF3">
    <property type="entry name" value="OLIGOPEPTIDE ABC TRANSPORTER, PERMEASE PROTEIN"/>
    <property type="match status" value="1"/>
</dbReference>
<evidence type="ECO:0000256" key="1">
    <source>
        <dbReference type="ARBA" id="ARBA00004141"/>
    </source>
</evidence>
<protein>
    <recommendedName>
        <fullName evidence="6">ABC transmembrane type-1 domain-containing protein</fullName>
    </recommendedName>
</protein>
<dbReference type="GO" id="GO:0055085">
    <property type="term" value="P:transmembrane transport"/>
    <property type="evidence" value="ECO:0007669"/>
    <property type="project" value="InterPro"/>
</dbReference>
<keyword evidence="3 5" id="KW-1133">Transmembrane helix</keyword>
<comment type="subcellular location">
    <subcellularLocation>
        <location evidence="1">Membrane</location>
        <topology evidence="1">Multi-pass membrane protein</topology>
    </subcellularLocation>
</comment>
<gene>
    <name evidence="7" type="ORF">S01H1_60102</name>
</gene>
<feature type="non-terminal residue" evidence="7">
    <location>
        <position position="1"/>
    </location>
</feature>
<feature type="transmembrane region" description="Helical" evidence="5">
    <location>
        <begin position="74"/>
        <end position="98"/>
    </location>
</feature>
<comment type="caution">
    <text evidence="7">The sequence shown here is derived from an EMBL/GenBank/DDBJ whole genome shotgun (WGS) entry which is preliminary data.</text>
</comment>
<evidence type="ECO:0000256" key="2">
    <source>
        <dbReference type="ARBA" id="ARBA00022692"/>
    </source>
</evidence>
<keyword evidence="2 5" id="KW-0812">Transmembrane</keyword>
<feature type="transmembrane region" description="Helical" evidence="5">
    <location>
        <begin position="161"/>
        <end position="187"/>
    </location>
</feature>
<proteinExistence type="predicted"/>
<evidence type="ECO:0000259" key="6">
    <source>
        <dbReference type="PROSITE" id="PS50928"/>
    </source>
</evidence>
<evidence type="ECO:0000256" key="5">
    <source>
        <dbReference type="SAM" id="Phobius"/>
    </source>
</evidence>
<dbReference type="EMBL" id="BARS01039353">
    <property type="protein sequence ID" value="GAG17952.1"/>
    <property type="molecule type" value="Genomic_DNA"/>
</dbReference>
<keyword evidence="4 5" id="KW-0472">Membrane</keyword>
<evidence type="ECO:0000256" key="3">
    <source>
        <dbReference type="ARBA" id="ARBA00022989"/>
    </source>
</evidence>
<dbReference type="SUPFAM" id="SSF53187">
    <property type="entry name" value="Zn-dependent exopeptidases"/>
    <property type="match status" value="1"/>
</dbReference>
<feature type="transmembrane region" description="Helical" evidence="5">
    <location>
        <begin position="118"/>
        <end position="140"/>
    </location>
</feature>
<dbReference type="PROSITE" id="PS50928">
    <property type="entry name" value="ABC_TM1"/>
    <property type="match status" value="1"/>
</dbReference>
<dbReference type="Pfam" id="PF00528">
    <property type="entry name" value="BPD_transp_1"/>
    <property type="match status" value="1"/>
</dbReference>
<evidence type="ECO:0000256" key="4">
    <source>
        <dbReference type="ARBA" id="ARBA00023136"/>
    </source>
</evidence>
<feature type="domain" description="ABC transmembrane type-1" evidence="6">
    <location>
        <begin position="1"/>
        <end position="140"/>
    </location>
</feature>
<dbReference type="InterPro" id="IPR000515">
    <property type="entry name" value="MetI-like"/>
</dbReference>
<feature type="non-terminal residue" evidence="7">
    <location>
        <position position="254"/>
    </location>
</feature>
<dbReference type="Gene3D" id="3.40.630.10">
    <property type="entry name" value="Zn peptidases"/>
    <property type="match status" value="1"/>
</dbReference>
<dbReference type="AlphaFoldDB" id="X0W3T3"/>
<feature type="transmembrane region" description="Helical" evidence="5">
    <location>
        <begin position="43"/>
        <end position="62"/>
    </location>
</feature>
<organism evidence="7">
    <name type="scientific">marine sediment metagenome</name>
    <dbReference type="NCBI Taxonomy" id="412755"/>
    <lineage>
        <taxon>unclassified sequences</taxon>
        <taxon>metagenomes</taxon>
        <taxon>ecological metagenomes</taxon>
    </lineage>
</organism>
<dbReference type="GO" id="GO:0016020">
    <property type="term" value="C:membrane"/>
    <property type="evidence" value="ECO:0007669"/>
    <property type="project" value="UniProtKB-SubCell"/>
</dbReference>
<reference evidence="7" key="1">
    <citation type="journal article" date="2014" name="Front. Microbiol.">
        <title>High frequency of phylogenetically diverse reductive dehalogenase-homologous genes in deep subseafloor sedimentary metagenomes.</title>
        <authorList>
            <person name="Kawai M."/>
            <person name="Futagami T."/>
            <person name="Toyoda A."/>
            <person name="Takaki Y."/>
            <person name="Nishi S."/>
            <person name="Hori S."/>
            <person name="Arai W."/>
            <person name="Tsubouchi T."/>
            <person name="Morono Y."/>
            <person name="Uchiyama I."/>
            <person name="Ito T."/>
            <person name="Fujiyama A."/>
            <person name="Inagaki F."/>
            <person name="Takami H."/>
        </authorList>
    </citation>
    <scope>NUCLEOTIDE SEQUENCE</scope>
    <source>
        <strain evidence="7">Expedition CK06-06</strain>
    </source>
</reference>
<dbReference type="PANTHER" id="PTHR43839">
    <property type="entry name" value="OPPC IN A BINDING PROTEIN-DEPENDENT TRANSPORT SYSTEM"/>
    <property type="match status" value="1"/>
</dbReference>
<sequence length="254" mass="28031">FVIAFCFIGWGEIMQFVRSEVLTLRSKPFIASAHAIAASTRRIILTHIVPHMIPSLIPLVALEMGAVLMLLGELGFIGIFIGGGAFAELSMIAPPYHYSDVPEWGALLSNVRTYARSYPWVALYPSLAFFISALGFNLFGEGLRQLLDRGRLQLKWLFNRYSVVLIIIGVVILQFVELNTGATAYYLQFSRAFDGESAREYAEALADPALEGRALGTAGMEEAADYIATQFKSLGLQAAGKDYTYFDTQLRSHA</sequence>
<name>X0W3T3_9ZZZZ</name>
<accession>X0W3T3</accession>